<gene>
    <name evidence="1" type="ORF">Amon02_001091400</name>
</gene>
<evidence type="ECO:0000313" key="2">
    <source>
        <dbReference type="Proteomes" id="UP001165064"/>
    </source>
</evidence>
<accession>A0ACB5U1S7</accession>
<sequence length="114" mass="12928">MSISNAFRSDASSPTLNRFLSTAKALVTSIILEHSSLVRFPGRVEVWVCGLLENIIEEASGVESLSSVSRERNPKLLFIMVEAYKLSIMDVIPDCWGWFWYLFVTTIPVRINFI</sequence>
<comment type="caution">
    <text evidence="1">The sequence shown here is derived from an EMBL/GenBank/DDBJ whole genome shotgun (WGS) entry which is preliminary data.</text>
</comment>
<proteinExistence type="predicted"/>
<name>A0ACB5U1S7_AMBMO</name>
<dbReference type="EMBL" id="BSXS01011261">
    <property type="protein sequence ID" value="GMF00089.1"/>
    <property type="molecule type" value="Genomic_DNA"/>
</dbReference>
<protein>
    <submittedName>
        <fullName evidence="1">Unnamed protein product</fullName>
    </submittedName>
</protein>
<dbReference type="Proteomes" id="UP001165064">
    <property type="component" value="Unassembled WGS sequence"/>
</dbReference>
<organism evidence="1 2">
    <name type="scientific">Ambrosiozyma monospora</name>
    <name type="common">Yeast</name>
    <name type="synonym">Endomycopsis monosporus</name>
    <dbReference type="NCBI Taxonomy" id="43982"/>
    <lineage>
        <taxon>Eukaryota</taxon>
        <taxon>Fungi</taxon>
        <taxon>Dikarya</taxon>
        <taxon>Ascomycota</taxon>
        <taxon>Saccharomycotina</taxon>
        <taxon>Pichiomycetes</taxon>
        <taxon>Pichiales</taxon>
        <taxon>Pichiaceae</taxon>
        <taxon>Ambrosiozyma</taxon>
    </lineage>
</organism>
<keyword evidence="2" id="KW-1185">Reference proteome</keyword>
<evidence type="ECO:0000313" key="1">
    <source>
        <dbReference type="EMBL" id="GMF00089.1"/>
    </source>
</evidence>
<reference evidence="1" key="1">
    <citation type="submission" date="2023-04" db="EMBL/GenBank/DDBJ databases">
        <title>Ambrosiozyma monospora NBRC 10751.</title>
        <authorList>
            <person name="Ichikawa N."/>
            <person name="Sato H."/>
            <person name="Tonouchi N."/>
        </authorList>
    </citation>
    <scope>NUCLEOTIDE SEQUENCE</scope>
    <source>
        <strain evidence="1">NBRC 10751</strain>
    </source>
</reference>